<name>A0A563VQL6_9CYAN</name>
<dbReference type="GO" id="GO:0003700">
    <property type="term" value="F:DNA-binding transcription factor activity"/>
    <property type="evidence" value="ECO:0007669"/>
    <property type="project" value="InterPro"/>
</dbReference>
<feature type="domain" description="HTH cro/C1-type" evidence="1">
    <location>
        <begin position="25"/>
        <end position="69"/>
    </location>
</feature>
<gene>
    <name evidence="2" type="ORF">H1P_2130001</name>
</gene>
<dbReference type="Gene3D" id="2.30.22.10">
    <property type="entry name" value="Head domain of nucleotide exchange factor GrpE"/>
    <property type="match status" value="1"/>
</dbReference>
<dbReference type="SUPFAM" id="SSF47413">
    <property type="entry name" value="lambda repressor-like DNA-binding domains"/>
    <property type="match status" value="1"/>
</dbReference>
<dbReference type="Pfam" id="PF01381">
    <property type="entry name" value="HTH_3"/>
    <property type="match status" value="1"/>
</dbReference>
<dbReference type="InterPro" id="IPR009012">
    <property type="entry name" value="GrpE_head"/>
</dbReference>
<dbReference type="PROSITE" id="PS50943">
    <property type="entry name" value="HTH_CROC1"/>
    <property type="match status" value="1"/>
</dbReference>
<dbReference type="GO" id="GO:0006352">
    <property type="term" value="P:DNA-templated transcription initiation"/>
    <property type="evidence" value="ECO:0007669"/>
    <property type="project" value="InterPro"/>
</dbReference>
<evidence type="ECO:0000259" key="1">
    <source>
        <dbReference type="PROSITE" id="PS50943"/>
    </source>
</evidence>
<dbReference type="Proteomes" id="UP000320055">
    <property type="component" value="Unassembled WGS sequence"/>
</dbReference>
<dbReference type="AlphaFoldDB" id="A0A563VQL6"/>
<evidence type="ECO:0000313" key="2">
    <source>
        <dbReference type="EMBL" id="VEP13701.1"/>
    </source>
</evidence>
<reference evidence="2 3" key="1">
    <citation type="submission" date="2019-01" db="EMBL/GenBank/DDBJ databases">
        <authorList>
            <person name="Brito A."/>
        </authorList>
    </citation>
    <scope>NUCLEOTIDE SEQUENCE [LARGE SCALE GENOMIC DNA]</scope>
    <source>
        <strain evidence="2">1</strain>
    </source>
</reference>
<sequence>MSQFRYEQNRIILASLMEQVAISNMEELSDVAGVSELQIRRLQYGLIYKISVETLVKLAAALEISIEQMLAKFTEPTESSDDDYSTSIHSQPPQVWQQEYQKLEQEMAQQTEMLKSQFQQTSIQAIESWLIQWPTAVAAIEKNPELPAKRLIPLVKPVKELVEQWGIKTISTVGEELPYDPQWHELMTGSVEPGTKVKVRYVGYTKEDRILYKAKVSPVEAL</sequence>
<dbReference type="GO" id="GO:0006457">
    <property type="term" value="P:protein folding"/>
    <property type="evidence" value="ECO:0007669"/>
    <property type="project" value="InterPro"/>
</dbReference>
<dbReference type="EMBL" id="CAACVJ010000128">
    <property type="protein sequence ID" value="VEP13701.1"/>
    <property type="molecule type" value="Genomic_DNA"/>
</dbReference>
<accession>A0A563VQL6</accession>
<dbReference type="OrthoDB" id="582213at2"/>
<organism evidence="2 3">
    <name type="scientific">Hyella patelloides LEGE 07179</name>
    <dbReference type="NCBI Taxonomy" id="945734"/>
    <lineage>
        <taxon>Bacteria</taxon>
        <taxon>Bacillati</taxon>
        <taxon>Cyanobacteriota</taxon>
        <taxon>Cyanophyceae</taxon>
        <taxon>Pleurocapsales</taxon>
        <taxon>Hyellaceae</taxon>
        <taxon>Hyella</taxon>
    </lineage>
</organism>
<protein>
    <submittedName>
        <fullName evidence="2">Transcriptional regulator, XRE family</fullName>
    </submittedName>
</protein>
<proteinExistence type="predicted"/>
<dbReference type="InterPro" id="IPR001387">
    <property type="entry name" value="Cro/C1-type_HTH"/>
</dbReference>
<evidence type="ECO:0000313" key="3">
    <source>
        <dbReference type="Proteomes" id="UP000320055"/>
    </source>
</evidence>
<keyword evidence="3" id="KW-1185">Reference proteome</keyword>
<dbReference type="InterPro" id="IPR000943">
    <property type="entry name" value="RNA_pol_sigma70"/>
</dbReference>
<dbReference type="Gene3D" id="1.10.260.40">
    <property type="entry name" value="lambda repressor-like DNA-binding domains"/>
    <property type="match status" value="1"/>
</dbReference>
<dbReference type="PROSITE" id="PS00716">
    <property type="entry name" value="SIGMA70_2"/>
    <property type="match status" value="1"/>
</dbReference>
<dbReference type="InterPro" id="IPR010982">
    <property type="entry name" value="Lambda_DNA-bd_dom_sf"/>
</dbReference>
<dbReference type="GO" id="GO:0003677">
    <property type="term" value="F:DNA binding"/>
    <property type="evidence" value="ECO:0007669"/>
    <property type="project" value="InterPro"/>
</dbReference>